<dbReference type="RefSeq" id="WP_006340052.1">
    <property type="nucleotide sequence ID" value="NZ_BAWW01000008.1"/>
</dbReference>
<sequence length="138" mass="16154">MNFIEFLGFIIALFAMTFLFAKRVSEERRRRLHPEEFQYEQDEQERAVQELLESLNIQVETPAKKTPPKPIPAPKIHKIKAAQTQASENLRIKELLSYHPHLKREASLAQKLVQQVPSAKDMVIYHEILSEPKGYKKF</sequence>
<dbReference type="Proteomes" id="UP000031307">
    <property type="component" value="Unassembled WGS sequence"/>
</dbReference>
<name>A0A0C1C8J4_9BACT</name>
<evidence type="ECO:0000313" key="2">
    <source>
        <dbReference type="EMBL" id="KIA77365.1"/>
    </source>
</evidence>
<dbReference type="PATRIC" id="fig|83552.4.peg.1504"/>
<keyword evidence="1" id="KW-0812">Transmembrane</keyword>
<keyword evidence="1" id="KW-0472">Membrane</keyword>
<dbReference type="EMBL" id="JSAM01000081">
    <property type="protein sequence ID" value="KIA77365.1"/>
    <property type="molecule type" value="Genomic_DNA"/>
</dbReference>
<evidence type="ECO:0000313" key="3">
    <source>
        <dbReference type="Proteomes" id="UP000031307"/>
    </source>
</evidence>
<proteinExistence type="predicted"/>
<gene>
    <name evidence="2" type="ORF">DB43_GL00260</name>
</gene>
<feature type="transmembrane region" description="Helical" evidence="1">
    <location>
        <begin position="6"/>
        <end position="24"/>
    </location>
</feature>
<organism evidence="2 3">
    <name type="scientific">Parachlamydia acanthamoebae</name>
    <dbReference type="NCBI Taxonomy" id="83552"/>
    <lineage>
        <taxon>Bacteria</taxon>
        <taxon>Pseudomonadati</taxon>
        <taxon>Chlamydiota</taxon>
        <taxon>Chlamydiia</taxon>
        <taxon>Parachlamydiales</taxon>
        <taxon>Parachlamydiaceae</taxon>
        <taxon>Parachlamydia</taxon>
    </lineage>
</organism>
<accession>A0A0C1C8J4</accession>
<dbReference type="AlphaFoldDB" id="A0A0C1C8J4"/>
<evidence type="ECO:0000256" key="1">
    <source>
        <dbReference type="SAM" id="Phobius"/>
    </source>
</evidence>
<protein>
    <submittedName>
        <fullName evidence="2">Uncharacterized protein</fullName>
    </submittedName>
</protein>
<keyword evidence="1" id="KW-1133">Transmembrane helix</keyword>
<reference evidence="2 3" key="1">
    <citation type="journal article" date="2014" name="Mol. Biol. Evol.">
        <title>Massive expansion of Ubiquitination-related gene families within the Chlamydiae.</title>
        <authorList>
            <person name="Domman D."/>
            <person name="Collingro A."/>
            <person name="Lagkouvardos I."/>
            <person name="Gehre L."/>
            <person name="Weinmaier T."/>
            <person name="Rattei T."/>
            <person name="Subtil A."/>
            <person name="Horn M."/>
        </authorList>
    </citation>
    <scope>NUCLEOTIDE SEQUENCE [LARGE SCALE GENOMIC DNA]</scope>
    <source>
        <strain evidence="2 3">OEW1</strain>
    </source>
</reference>
<comment type="caution">
    <text evidence="2">The sequence shown here is derived from an EMBL/GenBank/DDBJ whole genome shotgun (WGS) entry which is preliminary data.</text>
</comment>